<protein>
    <submittedName>
        <fullName evidence="1">Uncharacterized protein</fullName>
    </submittedName>
</protein>
<name>A0A4R1FTW8_9NOCA</name>
<reference evidence="1 2" key="1">
    <citation type="submission" date="2019-03" db="EMBL/GenBank/DDBJ databases">
        <title>Genomic Encyclopedia of Type Strains, Phase IV (KMG-IV): sequencing the most valuable type-strain genomes for metagenomic binning, comparative biology and taxonomic classification.</title>
        <authorList>
            <person name="Goeker M."/>
        </authorList>
    </citation>
    <scope>NUCLEOTIDE SEQUENCE [LARGE SCALE GENOMIC DNA]</scope>
    <source>
        <strain evidence="1 2">DSM 44684</strain>
    </source>
</reference>
<sequence>MVPVIATRAARCITLGVDPLHAHAELAELDMDFPLVDDEVLDRYVAFFIGVGFFPPVP</sequence>
<comment type="caution">
    <text evidence="1">The sequence shown here is derived from an EMBL/GenBank/DDBJ whole genome shotgun (WGS) entry which is preliminary data.</text>
</comment>
<gene>
    <name evidence="1" type="ORF">DFR71_3220</name>
</gene>
<dbReference type="EMBL" id="SMFR01000002">
    <property type="protein sequence ID" value="TCJ97184.1"/>
    <property type="molecule type" value="Genomic_DNA"/>
</dbReference>
<dbReference type="Proteomes" id="UP000294856">
    <property type="component" value="Unassembled WGS sequence"/>
</dbReference>
<accession>A0A4R1FTW8</accession>
<proteinExistence type="predicted"/>
<dbReference type="AlphaFoldDB" id="A0A4R1FTW8"/>
<evidence type="ECO:0000313" key="2">
    <source>
        <dbReference type="Proteomes" id="UP000294856"/>
    </source>
</evidence>
<dbReference type="STRING" id="1210063.GCA_001612665_00881"/>
<evidence type="ECO:0000313" key="1">
    <source>
        <dbReference type="EMBL" id="TCJ97184.1"/>
    </source>
</evidence>
<organism evidence="1 2">
    <name type="scientific">Nocardia alba</name>
    <dbReference type="NCBI Taxonomy" id="225051"/>
    <lineage>
        <taxon>Bacteria</taxon>
        <taxon>Bacillati</taxon>
        <taxon>Actinomycetota</taxon>
        <taxon>Actinomycetes</taxon>
        <taxon>Mycobacteriales</taxon>
        <taxon>Nocardiaceae</taxon>
        <taxon>Nocardia</taxon>
    </lineage>
</organism>
<keyword evidence="2" id="KW-1185">Reference proteome</keyword>